<organism evidence="2 3">
    <name type="scientific">Pyrocoelia pectoralis</name>
    <dbReference type="NCBI Taxonomy" id="417401"/>
    <lineage>
        <taxon>Eukaryota</taxon>
        <taxon>Metazoa</taxon>
        <taxon>Ecdysozoa</taxon>
        <taxon>Arthropoda</taxon>
        <taxon>Hexapoda</taxon>
        <taxon>Insecta</taxon>
        <taxon>Pterygota</taxon>
        <taxon>Neoptera</taxon>
        <taxon>Endopterygota</taxon>
        <taxon>Coleoptera</taxon>
        <taxon>Polyphaga</taxon>
        <taxon>Elateriformia</taxon>
        <taxon>Elateroidea</taxon>
        <taxon>Lampyridae</taxon>
        <taxon>Lampyrinae</taxon>
        <taxon>Pyrocoelia</taxon>
    </lineage>
</organism>
<protein>
    <submittedName>
        <fullName evidence="2">Uncharacterized protein</fullName>
    </submittedName>
</protein>
<evidence type="ECO:0000256" key="1">
    <source>
        <dbReference type="SAM" id="SignalP"/>
    </source>
</evidence>
<evidence type="ECO:0000313" key="3">
    <source>
        <dbReference type="Proteomes" id="UP001329430"/>
    </source>
</evidence>
<gene>
    <name evidence="2" type="ORF">RI129_001052</name>
</gene>
<dbReference type="AlphaFoldDB" id="A0AAN7VVP8"/>
<keyword evidence="1" id="KW-0732">Signal</keyword>
<reference evidence="2 3" key="1">
    <citation type="journal article" date="2024" name="Insects">
        <title>An Improved Chromosome-Level Genome Assembly of the Firefly Pyrocoelia pectoralis.</title>
        <authorList>
            <person name="Fu X."/>
            <person name="Meyer-Rochow V.B."/>
            <person name="Ballantyne L."/>
            <person name="Zhu X."/>
        </authorList>
    </citation>
    <scope>NUCLEOTIDE SEQUENCE [LARGE SCALE GENOMIC DNA]</scope>
    <source>
        <strain evidence="2">XCY_ONT2</strain>
    </source>
</reference>
<dbReference type="EMBL" id="JAVRBK010000001">
    <property type="protein sequence ID" value="KAK5650023.1"/>
    <property type="molecule type" value="Genomic_DNA"/>
</dbReference>
<keyword evidence="3" id="KW-1185">Reference proteome</keyword>
<proteinExistence type="predicted"/>
<comment type="caution">
    <text evidence="2">The sequence shown here is derived from an EMBL/GenBank/DDBJ whole genome shotgun (WGS) entry which is preliminary data.</text>
</comment>
<feature type="signal peptide" evidence="1">
    <location>
        <begin position="1"/>
        <end position="19"/>
    </location>
</feature>
<name>A0AAN7VVP8_9COLE</name>
<feature type="chain" id="PRO_5042977761" evidence="1">
    <location>
        <begin position="20"/>
        <end position="186"/>
    </location>
</feature>
<accession>A0AAN7VVP8</accession>
<dbReference type="Proteomes" id="UP001329430">
    <property type="component" value="Chromosome 1"/>
</dbReference>
<sequence length="186" mass="20965">MSTLTLFYILCLSIHSITGAPGVVDNEVANSEREIEENSDKVQVNLSPLVTVVKNFRATLSNTFSNSTEFIETIKTNLKQAFHQINQKGIFPKQLKSMEEGVLNFVENAKNISNGEVSSKMDKFLNRLETKLKIAESQLDWFIGDVNVNLNKITTAFDDFTNGLHNILDAFMLGVRKIFTNDKEEN</sequence>
<evidence type="ECO:0000313" key="2">
    <source>
        <dbReference type="EMBL" id="KAK5650023.1"/>
    </source>
</evidence>